<keyword evidence="4" id="KW-0653">Protein transport</keyword>
<accession>A0AAD5U2T6</accession>
<evidence type="ECO:0000313" key="11">
    <source>
        <dbReference type="Proteomes" id="UP001211065"/>
    </source>
</evidence>
<dbReference type="InterPro" id="IPR036180">
    <property type="entry name" value="Gelsolin-like_dom_sf"/>
</dbReference>
<feature type="domain" description="Zinc finger Sec23/Sec24-type" evidence="7">
    <location>
        <begin position="410"/>
        <end position="447"/>
    </location>
</feature>
<dbReference type="InterPro" id="IPR006896">
    <property type="entry name" value="Sec23/24_trunk_dom"/>
</dbReference>
<dbReference type="Gene3D" id="3.40.20.10">
    <property type="entry name" value="Severin"/>
    <property type="match status" value="1"/>
</dbReference>
<dbReference type="SUPFAM" id="SSF82754">
    <property type="entry name" value="C-terminal, gelsolin-like domain of Sec23/24"/>
    <property type="match status" value="1"/>
</dbReference>
<comment type="subcellular location">
    <subcellularLocation>
        <location evidence="1">Golgi apparatus membrane</location>
    </subcellularLocation>
</comment>
<evidence type="ECO:0000256" key="3">
    <source>
        <dbReference type="ARBA" id="ARBA00022448"/>
    </source>
</evidence>
<evidence type="ECO:0000259" key="9">
    <source>
        <dbReference type="Pfam" id="PF04815"/>
    </source>
</evidence>
<name>A0AAD5U2T6_9FUNG</name>
<dbReference type="Gene3D" id="3.40.50.410">
    <property type="entry name" value="von Willebrand factor, type A domain"/>
    <property type="match status" value="1"/>
</dbReference>
<keyword evidence="11" id="KW-1185">Reference proteome</keyword>
<dbReference type="InterPro" id="IPR006900">
    <property type="entry name" value="Sec23/24_helical_dom"/>
</dbReference>
<dbReference type="GO" id="GO:0008270">
    <property type="term" value="F:zinc ion binding"/>
    <property type="evidence" value="ECO:0007669"/>
    <property type="project" value="InterPro"/>
</dbReference>
<evidence type="ECO:0000313" key="10">
    <source>
        <dbReference type="EMBL" id="KAJ3222619.1"/>
    </source>
</evidence>
<evidence type="ECO:0000256" key="6">
    <source>
        <dbReference type="SAM" id="MobiDB-lite"/>
    </source>
</evidence>
<evidence type="ECO:0000259" key="8">
    <source>
        <dbReference type="Pfam" id="PF04811"/>
    </source>
</evidence>
<dbReference type="CDD" id="cd01479">
    <property type="entry name" value="Sec24-like"/>
    <property type="match status" value="1"/>
</dbReference>
<dbReference type="Gene3D" id="1.20.120.730">
    <property type="entry name" value="Sec23/Sec24 helical domain"/>
    <property type="match status" value="1"/>
</dbReference>
<dbReference type="Proteomes" id="UP001211065">
    <property type="component" value="Unassembled WGS sequence"/>
</dbReference>
<comment type="caution">
    <text evidence="10">The sequence shown here is derived from an EMBL/GenBank/DDBJ whole genome shotgun (WGS) entry which is preliminary data.</text>
</comment>
<evidence type="ECO:0000256" key="1">
    <source>
        <dbReference type="ARBA" id="ARBA00004394"/>
    </source>
</evidence>
<dbReference type="SUPFAM" id="SSF81811">
    <property type="entry name" value="Helical domain of Sec23/24"/>
    <property type="match status" value="1"/>
</dbReference>
<dbReference type="GO" id="GO:0000149">
    <property type="term" value="F:SNARE binding"/>
    <property type="evidence" value="ECO:0007669"/>
    <property type="project" value="TreeGrafter"/>
</dbReference>
<dbReference type="GO" id="GO:0005789">
    <property type="term" value="C:endoplasmic reticulum membrane"/>
    <property type="evidence" value="ECO:0007669"/>
    <property type="project" value="UniProtKB-SubCell"/>
</dbReference>
<dbReference type="InterPro" id="IPR029006">
    <property type="entry name" value="ADF-H/Gelsolin-like_dom_sf"/>
</dbReference>
<gene>
    <name evidence="10" type="primary">SEC24_2</name>
    <name evidence="10" type="ORF">HK099_002089</name>
</gene>
<dbReference type="EMBL" id="JADGJW010000167">
    <property type="protein sequence ID" value="KAJ3222619.1"/>
    <property type="molecule type" value="Genomic_DNA"/>
</dbReference>
<dbReference type="Pfam" id="PF04811">
    <property type="entry name" value="Sec23_trunk"/>
    <property type="match status" value="1"/>
</dbReference>
<dbReference type="PANTHER" id="PTHR13803:SF39">
    <property type="entry name" value="SECRETORY 24AB, ISOFORM A"/>
    <property type="match status" value="1"/>
</dbReference>
<reference evidence="10" key="1">
    <citation type="submission" date="2020-05" db="EMBL/GenBank/DDBJ databases">
        <title>Phylogenomic resolution of chytrid fungi.</title>
        <authorList>
            <person name="Stajich J.E."/>
            <person name="Amses K."/>
            <person name="Simmons R."/>
            <person name="Seto K."/>
            <person name="Myers J."/>
            <person name="Bonds A."/>
            <person name="Quandt C.A."/>
            <person name="Barry K."/>
            <person name="Liu P."/>
            <person name="Grigoriev I."/>
            <person name="Longcore J.E."/>
            <person name="James T.Y."/>
        </authorList>
    </citation>
    <scope>NUCLEOTIDE SEQUENCE</scope>
    <source>
        <strain evidence="10">JEL0476</strain>
    </source>
</reference>
<dbReference type="SUPFAM" id="SSF53300">
    <property type="entry name" value="vWA-like"/>
    <property type="match status" value="1"/>
</dbReference>
<protein>
    <submittedName>
        <fullName evidence="10">COPII subunit</fullName>
    </submittedName>
</protein>
<dbReference type="AlphaFoldDB" id="A0AAD5U2T6"/>
<dbReference type="GO" id="GO:0000139">
    <property type="term" value="C:Golgi membrane"/>
    <property type="evidence" value="ECO:0007669"/>
    <property type="project" value="UniProtKB-SubCell"/>
</dbReference>
<organism evidence="10 11">
    <name type="scientific">Clydaea vesicula</name>
    <dbReference type="NCBI Taxonomy" id="447962"/>
    <lineage>
        <taxon>Eukaryota</taxon>
        <taxon>Fungi</taxon>
        <taxon>Fungi incertae sedis</taxon>
        <taxon>Chytridiomycota</taxon>
        <taxon>Chytridiomycota incertae sedis</taxon>
        <taxon>Chytridiomycetes</taxon>
        <taxon>Lobulomycetales</taxon>
        <taxon>Lobulomycetaceae</taxon>
        <taxon>Clydaea</taxon>
    </lineage>
</organism>
<evidence type="ECO:0000256" key="4">
    <source>
        <dbReference type="ARBA" id="ARBA00022927"/>
    </source>
</evidence>
<dbReference type="Pfam" id="PF04815">
    <property type="entry name" value="Sec23_helical"/>
    <property type="match status" value="1"/>
</dbReference>
<proteinExistence type="inferred from homology"/>
<dbReference type="InterPro" id="IPR050550">
    <property type="entry name" value="SEC23_SEC24_subfamily"/>
</dbReference>
<feature type="domain" description="Sec23/Sec24 helical" evidence="9">
    <location>
        <begin position="800"/>
        <end position="878"/>
    </location>
</feature>
<evidence type="ECO:0000256" key="2">
    <source>
        <dbReference type="ARBA" id="ARBA00008334"/>
    </source>
</evidence>
<dbReference type="Gene3D" id="2.30.30.380">
    <property type="entry name" value="Zn-finger domain of Sec23/24"/>
    <property type="match status" value="1"/>
</dbReference>
<evidence type="ECO:0000256" key="5">
    <source>
        <dbReference type="ARBA" id="ARBA00023034"/>
    </source>
</evidence>
<dbReference type="GO" id="GO:0070971">
    <property type="term" value="C:endoplasmic reticulum exit site"/>
    <property type="evidence" value="ECO:0007669"/>
    <property type="project" value="TreeGrafter"/>
</dbReference>
<feature type="region of interest" description="Disordered" evidence="6">
    <location>
        <begin position="26"/>
        <end position="50"/>
    </location>
</feature>
<dbReference type="Pfam" id="PF04810">
    <property type="entry name" value="zf-Sec23_Sec24"/>
    <property type="match status" value="1"/>
</dbReference>
<dbReference type="InterPro" id="IPR036175">
    <property type="entry name" value="Sec23/24_helical_dom_sf"/>
</dbReference>
<dbReference type="GO" id="GO:0006886">
    <property type="term" value="P:intracellular protein transport"/>
    <property type="evidence" value="ECO:0007669"/>
    <property type="project" value="InterPro"/>
</dbReference>
<sequence>MQSNYSFQNQPSNYNANLNVNQLQSQNRTTSKNPHDNLLVSDANDGSPNGQLISAENHLTATGASFNPTTSSSNQFQNNQQFIRSYNPNINNQQVGYSASKYGTNSQEGALQISNFAPANSLDNCNTSRLISPNSQQFQNLQGNDGKINASSHRNITAHVIVPPVSRVSNHDAVQHQQLPVDARFDNPPSHQLNNFGTKGYGYSDSLQYQNLPGQHSIQNTSHLLHNQSNENYYNNQVHNYSTTPNHINNLNQNNVHNTLVPQFSNNQHFSSNTQQFNQEYNNAYDRLNIVNVNQISNQLQNLAVKPAPLFKSYSFLSNNPPPMDNIYKSSEVLMDIEVEYNNKLKSLASAAKSPFSNAAECFMSCTVNAMPYSLKLLEKTKIPLGLVISPFNKEFEEKHPIPVINPEEIVRCHKCRTYINPWITFVDQGRSWRCNLCFASNELPSFFDWDSSTNQPANRLERPELTHGVIEFIAPQEYMIRPPQPVVLLFIIDVSLQSIKNGMLKAASKIIFDSLSSIPNVDGRTKVGFITVDSSIHFYNLSADLNEPQMLVISDIDDDDPYLPLPMDLLGSLDESRSLIENLLDKFMQGNMFSNTPANKNCLGKALKFGYKLLNSLGGKMVVLQSTLPNINEGSLKTREDSKLYGTAKEAQLLLPATQFYKSLALDCSRSQICIDLFIFNGEYNDIATLSSCAKHTGGVVFYYPYFTFENSLDVIKFSSEFKSFLSDSIGLEAVLRVRGSRGIQMTAYHGSFFLRSADLIQLPNVNTTNAFTVEMTLDENLTGGMACFQTALLHTSSSGVERSLSATLEDAREALIFRLIDIMSGYKRNCTSQGQTMQLLLPESLNSLPLFTLGILKSVFLREAKNINSDFRSYMLLHNYVSSIETNVVNIVPKFWCLSNIAVSQIGEVSENGEVKFPELLNLSADRLDKQGFNLLENGFNIFLWIGSGINHEMCQLLLNSDYSNLKNGKV</sequence>
<dbReference type="InterPro" id="IPR041742">
    <property type="entry name" value="Sec24-like_trunk_dom"/>
</dbReference>
<evidence type="ECO:0000259" key="7">
    <source>
        <dbReference type="Pfam" id="PF04810"/>
    </source>
</evidence>
<dbReference type="PANTHER" id="PTHR13803">
    <property type="entry name" value="SEC24-RELATED PROTEIN"/>
    <property type="match status" value="1"/>
</dbReference>
<dbReference type="GO" id="GO:0030127">
    <property type="term" value="C:COPII vesicle coat"/>
    <property type="evidence" value="ECO:0007669"/>
    <property type="project" value="InterPro"/>
</dbReference>
<dbReference type="GO" id="GO:0090110">
    <property type="term" value="P:COPII-coated vesicle cargo loading"/>
    <property type="evidence" value="ECO:0007669"/>
    <property type="project" value="TreeGrafter"/>
</dbReference>
<dbReference type="InterPro" id="IPR036174">
    <property type="entry name" value="Znf_Sec23_Sec24_sf"/>
</dbReference>
<comment type="similarity">
    <text evidence="2">Belongs to the SEC23/SEC24 family. SEC24 subfamily.</text>
</comment>
<dbReference type="InterPro" id="IPR006895">
    <property type="entry name" value="Znf_Sec23_Sec24"/>
</dbReference>
<dbReference type="SUPFAM" id="SSF81995">
    <property type="entry name" value="beta-sandwich domain of Sec23/24"/>
    <property type="match status" value="1"/>
</dbReference>
<dbReference type="InterPro" id="IPR036465">
    <property type="entry name" value="vWFA_dom_sf"/>
</dbReference>
<keyword evidence="5" id="KW-0333">Golgi apparatus</keyword>
<keyword evidence="3" id="KW-0813">Transport</keyword>
<dbReference type="SUPFAM" id="SSF82919">
    <property type="entry name" value="Zn-finger domain of Sec23/24"/>
    <property type="match status" value="1"/>
</dbReference>
<feature type="domain" description="Sec23/Sec24 trunk" evidence="8">
    <location>
        <begin position="484"/>
        <end position="725"/>
    </location>
</feature>